<dbReference type="SUPFAM" id="SSF81606">
    <property type="entry name" value="PP2C-like"/>
    <property type="match status" value="1"/>
</dbReference>
<evidence type="ECO:0000313" key="8">
    <source>
        <dbReference type="Proteomes" id="UP000789375"/>
    </source>
</evidence>
<evidence type="ECO:0000256" key="4">
    <source>
        <dbReference type="RuleBase" id="RU003465"/>
    </source>
</evidence>
<dbReference type="SMART" id="SM00332">
    <property type="entry name" value="PP2Cc"/>
    <property type="match status" value="1"/>
</dbReference>
<dbReference type="AlphaFoldDB" id="A0A9N9CT94"/>
<evidence type="ECO:0000256" key="1">
    <source>
        <dbReference type="ARBA" id="ARBA00022723"/>
    </source>
</evidence>
<dbReference type="Proteomes" id="UP000789375">
    <property type="component" value="Unassembled WGS sequence"/>
</dbReference>
<organism evidence="7 8">
    <name type="scientific">Funneliformis mosseae</name>
    <name type="common">Endomycorrhizal fungus</name>
    <name type="synonym">Glomus mosseae</name>
    <dbReference type="NCBI Taxonomy" id="27381"/>
    <lineage>
        <taxon>Eukaryota</taxon>
        <taxon>Fungi</taxon>
        <taxon>Fungi incertae sedis</taxon>
        <taxon>Mucoromycota</taxon>
        <taxon>Glomeromycotina</taxon>
        <taxon>Glomeromycetes</taxon>
        <taxon>Glomerales</taxon>
        <taxon>Glomeraceae</taxon>
        <taxon>Funneliformis</taxon>
    </lineage>
</organism>
<evidence type="ECO:0000256" key="5">
    <source>
        <dbReference type="SAM" id="Phobius"/>
    </source>
</evidence>
<reference evidence="7" key="1">
    <citation type="submission" date="2021-06" db="EMBL/GenBank/DDBJ databases">
        <authorList>
            <person name="Kallberg Y."/>
            <person name="Tangrot J."/>
            <person name="Rosling A."/>
        </authorList>
    </citation>
    <scope>NUCLEOTIDE SEQUENCE</scope>
    <source>
        <strain evidence="7">87-6 pot B 2015</strain>
    </source>
</reference>
<dbReference type="InterPro" id="IPR000222">
    <property type="entry name" value="PP2C_BS"/>
</dbReference>
<dbReference type="PANTHER" id="PTHR13832">
    <property type="entry name" value="PROTEIN PHOSPHATASE 2C"/>
    <property type="match status" value="1"/>
</dbReference>
<dbReference type="GO" id="GO:0005739">
    <property type="term" value="C:mitochondrion"/>
    <property type="evidence" value="ECO:0007669"/>
    <property type="project" value="TreeGrafter"/>
</dbReference>
<proteinExistence type="inferred from homology"/>
<dbReference type="CDD" id="cd00143">
    <property type="entry name" value="PP2Cc"/>
    <property type="match status" value="1"/>
</dbReference>
<name>A0A9N9CT94_FUNMO</name>
<dbReference type="InterPro" id="IPR036457">
    <property type="entry name" value="PPM-type-like_dom_sf"/>
</dbReference>
<evidence type="ECO:0000256" key="3">
    <source>
        <dbReference type="ARBA" id="ARBA00022912"/>
    </source>
</evidence>
<dbReference type="PROSITE" id="PS51746">
    <property type="entry name" value="PPM_2"/>
    <property type="match status" value="1"/>
</dbReference>
<evidence type="ECO:0000259" key="6">
    <source>
        <dbReference type="PROSITE" id="PS51746"/>
    </source>
</evidence>
<evidence type="ECO:0000313" key="7">
    <source>
        <dbReference type="EMBL" id="CAG8614291.1"/>
    </source>
</evidence>
<keyword evidence="3 4" id="KW-0904">Protein phosphatase</keyword>
<dbReference type="Pfam" id="PF00481">
    <property type="entry name" value="PP2C"/>
    <property type="match status" value="1"/>
</dbReference>
<keyword evidence="1" id="KW-0479">Metal-binding</keyword>
<dbReference type="GO" id="GO:0046872">
    <property type="term" value="F:metal ion binding"/>
    <property type="evidence" value="ECO:0007669"/>
    <property type="project" value="UniProtKB-KW"/>
</dbReference>
<comment type="caution">
    <text evidence="7">The sequence shown here is derived from an EMBL/GenBank/DDBJ whole genome shotgun (WGS) entry which is preliminary data.</text>
</comment>
<keyword evidence="2 4" id="KW-0378">Hydrolase</keyword>
<feature type="transmembrane region" description="Helical" evidence="5">
    <location>
        <begin position="41"/>
        <end position="60"/>
    </location>
</feature>
<sequence length="506" mass="57122">MFLLKRQAWKLPFKGIRRVSYRNVHQKPSENSTHNTNSLKYYGIATTILGAGVITLFYGFRRKGQQTYNSSSLNDNEEDGGRNNTIIRSPREATAKLRENQISFLLQRSNGIWRYDSNQLGSNYPVEDMKSEEFVFNSPKRSKVESTVGDRLFFGVFDGHGGWTTSKLLSKKLIPKVKENLDKAIEGIGEYSNLISDNQELNKKAIERAFVELDEEVVIHSINKLLNTKGLFSIEECLLSALSGSCALLAYIDAANKDLYIACTGDSRAVLGVKETDNEKGGKRWKAVALSEDQTGRNENEVKRIDKEHPGEEGNIILNGRVFGGLEPTRAFGDSKYKWDMKMQDGIFTKFFKIKRGLAGGSRNKTPPYVTARPEVTCHKLTENDKFLVLATDGLWDELSNEEVVELVGEFLDGRRDIIDDKENPPILKEDELKWENYKQEKAFTFVDENASTHLIRNAYGGAKQDQVCALLSLPSPISRRFVDDITVTVVFFGPDNQSNKKVQES</sequence>
<gene>
    <name evidence="7" type="ORF">FMOSSE_LOCUS9635</name>
</gene>
<dbReference type="GO" id="GO:0004741">
    <property type="term" value="F:[pyruvate dehydrogenase (acetyl-transferring)]-phosphatase activity"/>
    <property type="evidence" value="ECO:0007669"/>
    <property type="project" value="TreeGrafter"/>
</dbReference>
<dbReference type="InterPro" id="IPR001932">
    <property type="entry name" value="PPM-type_phosphatase-like_dom"/>
</dbReference>
<keyword evidence="8" id="KW-1185">Reference proteome</keyword>
<dbReference type="InterPro" id="IPR015655">
    <property type="entry name" value="PP2C"/>
</dbReference>
<dbReference type="PROSITE" id="PS01032">
    <property type="entry name" value="PPM_1"/>
    <property type="match status" value="1"/>
</dbReference>
<comment type="similarity">
    <text evidence="4">Belongs to the PP2C family.</text>
</comment>
<dbReference type="PANTHER" id="PTHR13832:SF792">
    <property type="entry name" value="GM14286P"/>
    <property type="match status" value="1"/>
</dbReference>
<keyword evidence="5" id="KW-0472">Membrane</keyword>
<feature type="domain" description="PPM-type phosphatase" evidence="6">
    <location>
        <begin position="133"/>
        <end position="493"/>
    </location>
</feature>
<keyword evidence="5" id="KW-1133">Transmembrane helix</keyword>
<dbReference type="Gene3D" id="3.60.40.10">
    <property type="entry name" value="PPM-type phosphatase domain"/>
    <property type="match status" value="1"/>
</dbReference>
<keyword evidence="5" id="KW-0812">Transmembrane</keyword>
<evidence type="ECO:0000256" key="2">
    <source>
        <dbReference type="ARBA" id="ARBA00022801"/>
    </source>
</evidence>
<protein>
    <submittedName>
        <fullName evidence="7">11138_t:CDS:1</fullName>
    </submittedName>
</protein>
<accession>A0A9N9CT94</accession>
<dbReference type="EMBL" id="CAJVPP010002877">
    <property type="protein sequence ID" value="CAG8614291.1"/>
    <property type="molecule type" value="Genomic_DNA"/>
</dbReference>